<keyword evidence="3" id="KW-0413">Isomerase</keyword>
<feature type="signal peptide" evidence="1">
    <location>
        <begin position="1"/>
        <end position="18"/>
    </location>
</feature>
<organism evidence="3 4">
    <name type="scientific">Flagellimonas flava</name>
    <dbReference type="NCBI Taxonomy" id="570519"/>
    <lineage>
        <taxon>Bacteria</taxon>
        <taxon>Pseudomonadati</taxon>
        <taxon>Bacteroidota</taxon>
        <taxon>Flavobacteriia</taxon>
        <taxon>Flavobacteriales</taxon>
        <taxon>Flavobacteriaceae</taxon>
        <taxon>Flagellimonas</taxon>
    </lineage>
</organism>
<dbReference type="EMBL" id="FQWL01000005">
    <property type="protein sequence ID" value="SHG91562.1"/>
    <property type="molecule type" value="Genomic_DNA"/>
</dbReference>
<keyword evidence="1" id="KW-0732">Signal</keyword>
<evidence type="ECO:0000256" key="1">
    <source>
        <dbReference type="SAM" id="SignalP"/>
    </source>
</evidence>
<accession>A0A1M5NPW1</accession>
<dbReference type="SUPFAM" id="SSF54427">
    <property type="entry name" value="NTF2-like"/>
    <property type="match status" value="1"/>
</dbReference>
<dbReference type="STRING" id="570519.SAMN04488116_2917"/>
<gene>
    <name evidence="3" type="ORF">SAMN04488116_2917</name>
</gene>
<protein>
    <submittedName>
        <fullName evidence="3">Ketosteroid isomerase homolog</fullName>
    </submittedName>
</protein>
<sequence>MKNRYLSLLLLLPYLGMAQYDYEPSAEHPFGLPNPNAPTELLDFAPLIGECNCTSATRNPDQTWAEPVSMVWRFKYIMNGMGVQDETLKEDGTYSGSIRQFIPDSTRWYVHYYSSGSPSPSLPTWEGNKAKEGKIILYREQKAPNGMDGYYRLSFYDIDGQGFKWIGEWVNKDESVVFPTWKIDCSNGKIQQGNEDEKRYIREASKKFSKAFIEQDFEAMANSYTKDAKLIPLGTPIVEGREAIKQRWILGKDTKVLSHSMDDTEITVLGDQAYDYGYYKGTSKKGDEPISEWKGKYVVVWKKEEGSWRMYIDIWNRLKD</sequence>
<feature type="chain" id="PRO_5012861348" evidence="1">
    <location>
        <begin position="19"/>
        <end position="320"/>
    </location>
</feature>
<dbReference type="RefSeq" id="WP_073180923.1">
    <property type="nucleotide sequence ID" value="NZ_FQWL01000005.1"/>
</dbReference>
<evidence type="ECO:0000313" key="4">
    <source>
        <dbReference type="Proteomes" id="UP000184532"/>
    </source>
</evidence>
<reference evidence="4" key="1">
    <citation type="submission" date="2016-11" db="EMBL/GenBank/DDBJ databases">
        <authorList>
            <person name="Varghese N."/>
            <person name="Submissions S."/>
        </authorList>
    </citation>
    <scope>NUCLEOTIDE SEQUENCE [LARGE SCALE GENOMIC DNA]</scope>
    <source>
        <strain evidence="4">DSM 22638</strain>
    </source>
</reference>
<feature type="domain" description="DUF4440" evidence="2">
    <location>
        <begin position="201"/>
        <end position="310"/>
    </location>
</feature>
<dbReference type="Pfam" id="PF14534">
    <property type="entry name" value="DUF4440"/>
    <property type="match status" value="1"/>
</dbReference>
<dbReference type="InterPro" id="IPR027843">
    <property type="entry name" value="DUF4440"/>
</dbReference>
<keyword evidence="4" id="KW-1185">Reference proteome</keyword>
<evidence type="ECO:0000259" key="2">
    <source>
        <dbReference type="Pfam" id="PF14534"/>
    </source>
</evidence>
<name>A0A1M5NPW1_9FLAO</name>
<dbReference type="Gene3D" id="3.10.450.50">
    <property type="match status" value="1"/>
</dbReference>
<dbReference type="InterPro" id="IPR032710">
    <property type="entry name" value="NTF2-like_dom_sf"/>
</dbReference>
<proteinExistence type="predicted"/>
<dbReference type="GO" id="GO:0016853">
    <property type="term" value="F:isomerase activity"/>
    <property type="evidence" value="ECO:0007669"/>
    <property type="project" value="UniProtKB-KW"/>
</dbReference>
<evidence type="ECO:0000313" key="3">
    <source>
        <dbReference type="EMBL" id="SHG91562.1"/>
    </source>
</evidence>
<dbReference type="AlphaFoldDB" id="A0A1M5NPW1"/>
<dbReference type="Proteomes" id="UP000184532">
    <property type="component" value="Unassembled WGS sequence"/>
</dbReference>